<proteinExistence type="predicted"/>
<dbReference type="GO" id="GO:0005634">
    <property type="term" value="C:nucleus"/>
    <property type="evidence" value="ECO:0007669"/>
    <property type="project" value="TreeGrafter"/>
</dbReference>
<evidence type="ECO:0000313" key="5">
    <source>
        <dbReference type="EMBL" id="KAK2556170.1"/>
    </source>
</evidence>
<feature type="domain" description="DUF4470" evidence="4">
    <location>
        <begin position="32"/>
        <end position="128"/>
    </location>
</feature>
<dbReference type="InterPro" id="IPR024119">
    <property type="entry name" value="TF_DEAF-1"/>
</dbReference>
<dbReference type="PANTHER" id="PTHR10237">
    <property type="entry name" value="DEFORMED EPIDERMAL AUTOREGULATORY FACTOR 1 HOMOLOG SUPPRESSIN"/>
    <property type="match status" value="1"/>
</dbReference>
<evidence type="ECO:0000256" key="2">
    <source>
        <dbReference type="ARBA" id="ARBA00023163"/>
    </source>
</evidence>
<reference evidence="5" key="2">
    <citation type="journal article" date="2023" name="Science">
        <title>Genomic signatures of disease resistance in endangered staghorn corals.</title>
        <authorList>
            <person name="Vollmer S.V."/>
            <person name="Selwyn J.D."/>
            <person name="Despard B.A."/>
            <person name="Roesel C.L."/>
        </authorList>
    </citation>
    <scope>NUCLEOTIDE SEQUENCE</scope>
    <source>
        <strain evidence="5">K2</strain>
    </source>
</reference>
<gene>
    <name evidence="5" type="ORF">P5673_021767</name>
</gene>
<dbReference type="Proteomes" id="UP001249851">
    <property type="component" value="Unassembled WGS sequence"/>
</dbReference>
<dbReference type="EMBL" id="JARQWQ010000057">
    <property type="protein sequence ID" value="KAK2556170.1"/>
    <property type="molecule type" value="Genomic_DNA"/>
</dbReference>
<keyword evidence="6" id="KW-1185">Reference proteome</keyword>
<evidence type="ECO:0000259" key="4">
    <source>
        <dbReference type="Pfam" id="PF14737"/>
    </source>
</evidence>
<keyword evidence="3" id="KW-0539">Nucleus</keyword>
<name>A0AAD9Q7K9_ACRCE</name>
<dbReference type="PANTHER" id="PTHR10237:SF1">
    <property type="entry name" value="DEFORMED EPIDERMAL AUTOREGULATORY FACTOR 1 HOMOLOG"/>
    <property type="match status" value="1"/>
</dbReference>
<accession>A0AAD9Q7K9</accession>
<evidence type="ECO:0000256" key="1">
    <source>
        <dbReference type="ARBA" id="ARBA00023015"/>
    </source>
</evidence>
<protein>
    <recommendedName>
        <fullName evidence="4">DUF4470 domain-containing protein</fullName>
    </recommendedName>
</protein>
<evidence type="ECO:0000313" key="6">
    <source>
        <dbReference type="Proteomes" id="UP001249851"/>
    </source>
</evidence>
<dbReference type="GO" id="GO:0000981">
    <property type="term" value="F:DNA-binding transcription factor activity, RNA polymerase II-specific"/>
    <property type="evidence" value="ECO:0007669"/>
    <property type="project" value="TreeGrafter"/>
</dbReference>
<dbReference type="AlphaFoldDB" id="A0AAD9Q7K9"/>
<keyword evidence="1" id="KW-0805">Transcription regulation</keyword>
<dbReference type="InterPro" id="IPR027974">
    <property type="entry name" value="DUF4470"/>
</dbReference>
<reference evidence="5" key="1">
    <citation type="journal article" date="2023" name="G3 (Bethesda)">
        <title>Whole genome assembly and annotation of the endangered Caribbean coral Acropora cervicornis.</title>
        <authorList>
            <person name="Selwyn J.D."/>
            <person name="Vollmer S.V."/>
        </authorList>
    </citation>
    <scope>NUCLEOTIDE SEQUENCE</scope>
    <source>
        <strain evidence="5">K2</strain>
    </source>
</reference>
<sequence>MTKYDSQGVPIFGFHNPAGLTLYPEGLFSYSMGNTRARDLTELMASSADQMLDLLLLASGDVRNILYTVAEMSLRNSQERAQCLNFHLNDYDPTIVARNAVILDVVGSINADVAEDLDFLWNIWFNMAMSESDYIRLQKVLSVLAERKFDSVDQSVLRFGDSTVLKECQDIWKDWRGLDLDIKQMKHERRHFIGKKFKTTGKEWKVIVKNLCDGVLSRLMVGITSCERMNSNDSLHMELKHWFEEGSTSDEAEKANPTLIRPFVHKWKQHYAACPFESYLPVEGSTMSSQKPGKAKQKSLLSWVKPQARVEDEKVEESCTAEIPEGSSESSQDYAAVQSVKAVTLWTGDALSLCTSGFPPEQLFDVIDTSNVGDHIGLLNVLVCCGPRLKM</sequence>
<keyword evidence="2" id="KW-0804">Transcription</keyword>
<evidence type="ECO:0000256" key="3">
    <source>
        <dbReference type="ARBA" id="ARBA00023242"/>
    </source>
</evidence>
<comment type="caution">
    <text evidence="5">The sequence shown here is derived from an EMBL/GenBank/DDBJ whole genome shotgun (WGS) entry which is preliminary data.</text>
</comment>
<organism evidence="5 6">
    <name type="scientific">Acropora cervicornis</name>
    <name type="common">Staghorn coral</name>
    <dbReference type="NCBI Taxonomy" id="6130"/>
    <lineage>
        <taxon>Eukaryota</taxon>
        <taxon>Metazoa</taxon>
        <taxon>Cnidaria</taxon>
        <taxon>Anthozoa</taxon>
        <taxon>Hexacorallia</taxon>
        <taxon>Scleractinia</taxon>
        <taxon>Astrocoeniina</taxon>
        <taxon>Acroporidae</taxon>
        <taxon>Acropora</taxon>
    </lineage>
</organism>
<dbReference type="Pfam" id="PF14737">
    <property type="entry name" value="DUF4470"/>
    <property type="match status" value="1"/>
</dbReference>